<protein>
    <submittedName>
        <fullName evidence="2">Uncharacterized protein</fullName>
    </submittedName>
</protein>
<comment type="caution">
    <text evidence="2">The sequence shown here is derived from an EMBL/GenBank/DDBJ whole genome shotgun (WGS) entry which is preliminary data.</text>
</comment>
<feature type="region of interest" description="Disordered" evidence="1">
    <location>
        <begin position="1"/>
        <end position="26"/>
    </location>
</feature>
<sequence length="150" mass="16551">MARPSGELGHIRPKLPSSMASSRPPTWRARTARAFVRWPWCFRAVARVTLGRNSAIRARPHASGRASARPQLLRTKECFPTLFLITLSHKTNSHPLSNFIGLNGNDNGANSHDEHTKDQISSRLYICAQRTMPSSSVGCANAKDNNSGLF</sequence>
<organism evidence="2 3">
    <name type="scientific">Stylosanthes scabra</name>
    <dbReference type="NCBI Taxonomy" id="79078"/>
    <lineage>
        <taxon>Eukaryota</taxon>
        <taxon>Viridiplantae</taxon>
        <taxon>Streptophyta</taxon>
        <taxon>Embryophyta</taxon>
        <taxon>Tracheophyta</taxon>
        <taxon>Spermatophyta</taxon>
        <taxon>Magnoliopsida</taxon>
        <taxon>eudicotyledons</taxon>
        <taxon>Gunneridae</taxon>
        <taxon>Pentapetalae</taxon>
        <taxon>rosids</taxon>
        <taxon>fabids</taxon>
        <taxon>Fabales</taxon>
        <taxon>Fabaceae</taxon>
        <taxon>Papilionoideae</taxon>
        <taxon>50 kb inversion clade</taxon>
        <taxon>dalbergioids sensu lato</taxon>
        <taxon>Dalbergieae</taxon>
        <taxon>Pterocarpus clade</taxon>
        <taxon>Stylosanthes</taxon>
    </lineage>
</organism>
<reference evidence="2 3" key="1">
    <citation type="journal article" date="2023" name="Plants (Basel)">
        <title>Bridging the Gap: Combining Genomics and Transcriptomics Approaches to Understand Stylosanthes scabra, an Orphan Legume from the Brazilian Caatinga.</title>
        <authorList>
            <person name="Ferreira-Neto J.R.C."/>
            <person name="da Silva M.D."/>
            <person name="Binneck E."/>
            <person name="de Melo N.F."/>
            <person name="da Silva R.H."/>
            <person name="de Melo A.L.T.M."/>
            <person name="Pandolfi V."/>
            <person name="Bustamante F.O."/>
            <person name="Brasileiro-Vidal A.C."/>
            <person name="Benko-Iseppon A.M."/>
        </authorList>
    </citation>
    <scope>NUCLEOTIDE SEQUENCE [LARGE SCALE GENOMIC DNA]</scope>
    <source>
        <tissue evidence="2">Leaves</tissue>
    </source>
</reference>
<proteinExistence type="predicted"/>
<evidence type="ECO:0000256" key="1">
    <source>
        <dbReference type="SAM" id="MobiDB-lite"/>
    </source>
</evidence>
<accession>A0ABU6Z6K2</accession>
<evidence type="ECO:0000313" key="2">
    <source>
        <dbReference type="EMBL" id="MED6218200.1"/>
    </source>
</evidence>
<gene>
    <name evidence="2" type="ORF">PIB30_024685</name>
</gene>
<name>A0ABU6Z6K2_9FABA</name>
<dbReference type="Proteomes" id="UP001341840">
    <property type="component" value="Unassembled WGS sequence"/>
</dbReference>
<keyword evidence="3" id="KW-1185">Reference proteome</keyword>
<evidence type="ECO:0000313" key="3">
    <source>
        <dbReference type="Proteomes" id="UP001341840"/>
    </source>
</evidence>
<dbReference type="EMBL" id="JASCZI010271949">
    <property type="protein sequence ID" value="MED6218200.1"/>
    <property type="molecule type" value="Genomic_DNA"/>
</dbReference>